<evidence type="ECO:0000256" key="3">
    <source>
        <dbReference type="ARBA" id="ARBA00022692"/>
    </source>
</evidence>
<dbReference type="PANTHER" id="PTHR30086:SF19">
    <property type="entry name" value="THREONINE EFFLUX PROTEIN"/>
    <property type="match status" value="1"/>
</dbReference>
<feature type="transmembrane region" description="Helical" evidence="6">
    <location>
        <begin position="151"/>
        <end position="172"/>
    </location>
</feature>
<evidence type="ECO:0000256" key="1">
    <source>
        <dbReference type="ARBA" id="ARBA00004651"/>
    </source>
</evidence>
<dbReference type="EMBL" id="QDDR01000005">
    <property type="protein sequence ID" value="PVE47432.1"/>
    <property type="molecule type" value="Genomic_DNA"/>
</dbReference>
<dbReference type="AlphaFoldDB" id="A0A2T7US00"/>
<dbReference type="InterPro" id="IPR001123">
    <property type="entry name" value="LeuE-type"/>
</dbReference>
<name>A0A2T7US00_9RHOB</name>
<dbReference type="Pfam" id="PF01810">
    <property type="entry name" value="LysE"/>
    <property type="match status" value="1"/>
</dbReference>
<keyword evidence="4 6" id="KW-1133">Transmembrane helix</keyword>
<feature type="transmembrane region" description="Helical" evidence="6">
    <location>
        <begin position="6"/>
        <end position="28"/>
    </location>
</feature>
<keyword evidence="2" id="KW-1003">Cell membrane</keyword>
<keyword evidence="3 6" id="KW-0812">Transmembrane</keyword>
<evidence type="ECO:0000313" key="8">
    <source>
        <dbReference type="Proteomes" id="UP000244810"/>
    </source>
</evidence>
<organism evidence="7 8">
    <name type="scientific">Pararhodobacter aggregans</name>
    <dbReference type="NCBI Taxonomy" id="404875"/>
    <lineage>
        <taxon>Bacteria</taxon>
        <taxon>Pseudomonadati</taxon>
        <taxon>Pseudomonadota</taxon>
        <taxon>Alphaproteobacteria</taxon>
        <taxon>Rhodobacterales</taxon>
        <taxon>Paracoccaceae</taxon>
        <taxon>Pararhodobacter</taxon>
    </lineage>
</organism>
<feature type="transmembrane region" description="Helical" evidence="6">
    <location>
        <begin position="184"/>
        <end position="202"/>
    </location>
</feature>
<comment type="caution">
    <text evidence="7">The sequence shown here is derived from an EMBL/GenBank/DDBJ whole genome shotgun (WGS) entry which is preliminary data.</text>
</comment>
<accession>A0A2T7US00</accession>
<sequence length="207" mass="21303">MPLSDLIPILIAWVIAISSPGPATLAITGTAMGAGRARGLAVALGVVAGSACWALVAGMGLGAAMMSHAWALEALRYAGAGYLAFLAWKSARSALRPGAAAARDAGAESLRHAWARGALIHLTNPKAVLFWGAVFAVAVPPGAPASVLWQVGLSCLATSVLTFTAMALAFSARPVARAYLRARRWFDAAFAVLFGFAAFKILTARLT</sequence>
<evidence type="ECO:0000256" key="6">
    <source>
        <dbReference type="SAM" id="Phobius"/>
    </source>
</evidence>
<evidence type="ECO:0000256" key="5">
    <source>
        <dbReference type="ARBA" id="ARBA00023136"/>
    </source>
</evidence>
<keyword evidence="5 6" id="KW-0472">Membrane</keyword>
<protein>
    <submittedName>
        <fullName evidence="7">Amino acid transporter</fullName>
    </submittedName>
</protein>
<dbReference type="OrthoDB" id="7659099at2"/>
<feature type="transmembrane region" description="Helical" evidence="6">
    <location>
        <begin position="118"/>
        <end position="139"/>
    </location>
</feature>
<evidence type="ECO:0000256" key="4">
    <source>
        <dbReference type="ARBA" id="ARBA00022989"/>
    </source>
</evidence>
<dbReference type="RefSeq" id="WP_107753794.1">
    <property type="nucleotide sequence ID" value="NZ_QBKF01000010.1"/>
</dbReference>
<keyword evidence="8" id="KW-1185">Reference proteome</keyword>
<reference evidence="7 8" key="1">
    <citation type="journal article" date="2011" name="Syst. Appl. Microbiol.">
        <title>Defluviimonas denitrificans gen. nov., sp. nov., and Pararhodobacter aggregans gen. nov., sp. nov., non-phototrophic Rhodobacteraceae from the biofilter of a marine aquaculture.</title>
        <authorList>
            <person name="Foesel B.U."/>
            <person name="Drake H.L."/>
            <person name="Schramm A."/>
        </authorList>
    </citation>
    <scope>NUCLEOTIDE SEQUENCE [LARGE SCALE GENOMIC DNA]</scope>
    <source>
        <strain evidence="7 8">D1-19</strain>
    </source>
</reference>
<feature type="transmembrane region" description="Helical" evidence="6">
    <location>
        <begin position="40"/>
        <end position="63"/>
    </location>
</feature>
<dbReference type="GO" id="GO:0005886">
    <property type="term" value="C:plasma membrane"/>
    <property type="evidence" value="ECO:0007669"/>
    <property type="project" value="UniProtKB-SubCell"/>
</dbReference>
<gene>
    <name evidence="7" type="ORF">DDE23_11365</name>
</gene>
<comment type="subcellular location">
    <subcellularLocation>
        <location evidence="1">Cell membrane</location>
        <topology evidence="1">Multi-pass membrane protein</topology>
    </subcellularLocation>
</comment>
<dbReference type="GO" id="GO:0015171">
    <property type="term" value="F:amino acid transmembrane transporter activity"/>
    <property type="evidence" value="ECO:0007669"/>
    <property type="project" value="TreeGrafter"/>
</dbReference>
<dbReference type="Proteomes" id="UP000244810">
    <property type="component" value="Unassembled WGS sequence"/>
</dbReference>
<evidence type="ECO:0000256" key="2">
    <source>
        <dbReference type="ARBA" id="ARBA00022475"/>
    </source>
</evidence>
<dbReference type="PANTHER" id="PTHR30086">
    <property type="entry name" value="ARGININE EXPORTER PROTEIN ARGO"/>
    <property type="match status" value="1"/>
</dbReference>
<proteinExistence type="predicted"/>
<evidence type="ECO:0000313" key="7">
    <source>
        <dbReference type="EMBL" id="PVE47432.1"/>
    </source>
</evidence>